<keyword evidence="2" id="KW-1185">Reference proteome</keyword>
<sequence>MKKVFKVFITDLNNIRKNIAALIIIIGLCILPSLYAWVNIKACWDPYSHTGNLPVAIVNNDQGTIFNGKVVNVGNSVVDQLKRNKSIGWVFVDEWQGNYGLNEGKYYALIEIPTSFSSGLVSLTTVTPQKPAIVYRVNSKLNAIAAKITNVAKDKLVENIKSNFISTVNKEALIQIKDKTKNTHMDSNGLSQLKSDFSDANANMTSLKNMISQANSDSESFQKYLSNLQSTLPKITEQIESLEKLQQESKTLALSTKQTVDNISTQLNNDMIQLQSLDDQNKLLQSKLKSINNNAIDNDTISIMKDSVNMCDSLHNILNSDIANLQSVNRDYNSSSVTFLIDTLNSLDKQIIIEKNKLNELIPLLTKGATKEVINSAIDTISQLSSELSKTRVSTSDYLYSKGLPILNNIVGDLTVNIDDANSILDATKAIVPQLNALASFGSASSKLSVNQADQLKTKLSALQSDLNTLNDKMSVLTTGNINRILDVLENNPSQAADFISSPLEVKEEEVYDSGLFGVGLTPFYSVLAIWVGSLLMCALLSVECDDSEYHEKLNLKQKHFGKMMLFLFLSQIQAFIISLGDIYILGIKPENMKIMMLFTSLSALAFTVIIFTLVSLFGNVGKAIAVVIMVFQIAGSGGIYPIQTNPKIFGVLQPLWPFTYAINGFREAIAGPVWKSVYWDIIALLGFIIVFLALAILKKPFHKLTSFIEHKFKEADL</sequence>
<name>A0ACB5RG42_9CLOT</name>
<evidence type="ECO:0000313" key="2">
    <source>
        <dbReference type="Proteomes" id="UP001058074"/>
    </source>
</evidence>
<dbReference type="EMBL" id="BROD01000001">
    <property type="protein sequence ID" value="GKX68019.1"/>
    <property type="molecule type" value="Genomic_DNA"/>
</dbReference>
<organism evidence="1 2">
    <name type="scientific">Inconstantimicrobium mannanitabidum</name>
    <dbReference type="NCBI Taxonomy" id="1604901"/>
    <lineage>
        <taxon>Bacteria</taxon>
        <taxon>Bacillati</taxon>
        <taxon>Bacillota</taxon>
        <taxon>Clostridia</taxon>
        <taxon>Eubacteriales</taxon>
        <taxon>Clostridiaceae</taxon>
        <taxon>Inconstantimicrobium</taxon>
    </lineage>
</organism>
<evidence type="ECO:0000313" key="1">
    <source>
        <dbReference type="EMBL" id="GKX68019.1"/>
    </source>
</evidence>
<accession>A0ACB5RG42</accession>
<reference evidence="1" key="1">
    <citation type="journal article" date="2025" name="Int. J. Syst. Evol. Microbiol.">
        <title>Inconstantimicrobium mannanitabidum sp. nov., a novel member of the family Clostridiaceae isolated from anoxic soil under the treatment of reductive soil disinfestation.</title>
        <authorList>
            <person name="Ueki A."/>
            <person name="Tonouchi A."/>
            <person name="Honma S."/>
            <person name="Kaku N."/>
            <person name="Ueki K."/>
        </authorList>
    </citation>
    <scope>NUCLEOTIDE SEQUENCE</scope>
    <source>
        <strain evidence="1">TW13</strain>
    </source>
</reference>
<comment type="caution">
    <text evidence="1">The sequence shown here is derived from an EMBL/GenBank/DDBJ whole genome shotgun (WGS) entry which is preliminary data.</text>
</comment>
<protein>
    <submittedName>
        <fullName evidence="1">Phage infection protein</fullName>
    </submittedName>
</protein>
<gene>
    <name evidence="1" type="ORF">rsdtw13_32770</name>
</gene>
<dbReference type="Proteomes" id="UP001058074">
    <property type="component" value="Unassembled WGS sequence"/>
</dbReference>
<proteinExistence type="predicted"/>